<reference evidence="6 7" key="2">
    <citation type="journal article" date="2021" name="Int. J. Syst. Evol. Microbiol.">
        <title>Isolation and Polyphasic Characterization of Desulfuromonas versatilis sp. Nov., an Electrogenic Bacteria Capable of Versatile Metabolism Isolated from a Graphene Oxide-Reducing Enrichment Culture.</title>
        <authorList>
            <person name="Xie L."/>
            <person name="Yoshida N."/>
            <person name="Ishii S."/>
            <person name="Meng L."/>
        </authorList>
    </citation>
    <scope>NUCLEOTIDE SEQUENCE [LARGE SCALE GENOMIC DNA]</scope>
    <source>
        <strain evidence="6 7">NIT-T3</strain>
    </source>
</reference>
<evidence type="ECO:0000313" key="6">
    <source>
        <dbReference type="EMBL" id="BCR06121.1"/>
    </source>
</evidence>
<dbReference type="Proteomes" id="UP001319827">
    <property type="component" value="Chromosome"/>
</dbReference>
<name>A0ABM8HYD8_9BACT</name>
<dbReference type="Gene3D" id="3.30.70.3160">
    <property type="match status" value="1"/>
</dbReference>
<evidence type="ECO:0000256" key="2">
    <source>
        <dbReference type="ARBA" id="ARBA00022694"/>
    </source>
</evidence>
<comment type="function">
    <text evidence="4">Responsible for synthesis of pseudouridine from uracil-13 in transfer RNAs.</text>
</comment>
<dbReference type="InterPro" id="IPR001656">
    <property type="entry name" value="PsdUridine_synth_TruD"/>
</dbReference>
<dbReference type="PROSITE" id="PS01268">
    <property type="entry name" value="UPF0024"/>
    <property type="match status" value="1"/>
</dbReference>
<gene>
    <name evidence="4 6" type="primary">truD</name>
    <name evidence="6" type="ORF">DESUT3_31900</name>
</gene>
<evidence type="ECO:0000256" key="1">
    <source>
        <dbReference type="ARBA" id="ARBA00007953"/>
    </source>
</evidence>
<dbReference type="EMBL" id="AP024355">
    <property type="protein sequence ID" value="BCR06121.1"/>
    <property type="molecule type" value="Genomic_DNA"/>
</dbReference>
<evidence type="ECO:0000256" key="3">
    <source>
        <dbReference type="ARBA" id="ARBA00023235"/>
    </source>
</evidence>
<protein>
    <recommendedName>
        <fullName evidence="4">tRNA pseudouridine synthase D</fullName>
        <ecNumber evidence="4">5.4.99.27</ecNumber>
    </recommendedName>
    <alternativeName>
        <fullName evidence="4">tRNA pseudouridine(13) synthase</fullName>
    </alternativeName>
    <alternativeName>
        <fullName evidence="4">tRNA pseudouridylate synthase D</fullName>
    </alternativeName>
    <alternativeName>
        <fullName evidence="4">tRNA-uridine isomerase D</fullName>
    </alternativeName>
</protein>
<dbReference type="InterPro" id="IPR020103">
    <property type="entry name" value="PsdUridine_synth_cat_dom_sf"/>
</dbReference>
<comment type="catalytic activity">
    <reaction evidence="4">
        <text>uridine(13) in tRNA = pseudouridine(13) in tRNA</text>
        <dbReference type="Rhea" id="RHEA:42540"/>
        <dbReference type="Rhea" id="RHEA-COMP:10105"/>
        <dbReference type="Rhea" id="RHEA-COMP:10106"/>
        <dbReference type="ChEBI" id="CHEBI:65314"/>
        <dbReference type="ChEBI" id="CHEBI:65315"/>
        <dbReference type="EC" id="5.4.99.27"/>
    </reaction>
</comment>
<keyword evidence="2 4" id="KW-0819">tRNA processing</keyword>
<reference evidence="6 7" key="1">
    <citation type="journal article" date="2016" name="C (Basel)">
        <title>Selective Growth of and Electricity Production by Marine Exoelectrogenic Bacteria in Self-Aggregated Hydrogel of Microbially Reduced Graphene Oxide.</title>
        <authorList>
            <person name="Yoshida N."/>
            <person name="Goto Y."/>
            <person name="Miyata Y."/>
        </authorList>
    </citation>
    <scope>NUCLEOTIDE SEQUENCE [LARGE SCALE GENOMIC DNA]</scope>
    <source>
        <strain evidence="6 7">NIT-T3</strain>
    </source>
</reference>
<dbReference type="InterPro" id="IPR050170">
    <property type="entry name" value="TruD_pseudoU_synthase"/>
</dbReference>
<dbReference type="PIRSF" id="PIRSF037016">
    <property type="entry name" value="Pseudouridin_synth_euk_prd"/>
    <property type="match status" value="1"/>
</dbReference>
<dbReference type="Gene3D" id="3.30.2350.20">
    <property type="entry name" value="TruD, catalytic domain"/>
    <property type="match status" value="1"/>
</dbReference>
<dbReference type="EC" id="5.4.99.27" evidence="4"/>
<comment type="similarity">
    <text evidence="1 4">Belongs to the pseudouridine synthase TruD family.</text>
</comment>
<dbReference type="InterPro" id="IPR011760">
    <property type="entry name" value="PsdUridine_synth_TruD_insert"/>
</dbReference>
<keyword evidence="3 4" id="KW-0413">Isomerase</keyword>
<dbReference type="NCBIfam" id="TIGR00094">
    <property type="entry name" value="tRNA_TruD_broad"/>
    <property type="match status" value="1"/>
</dbReference>
<dbReference type="PANTHER" id="PTHR47811:SF1">
    <property type="entry name" value="TRNA PSEUDOURIDINE SYNTHASE D"/>
    <property type="match status" value="1"/>
</dbReference>
<feature type="domain" description="TRUD" evidence="5">
    <location>
        <begin position="151"/>
        <end position="360"/>
    </location>
</feature>
<dbReference type="InterPro" id="IPR020119">
    <property type="entry name" value="PsdUridine_synth_TruD_CS"/>
</dbReference>
<sequence length="403" mass="44403">MDRYLSKAVAGTGGTIKESPEDFRVEEIPLYLPCGEGEHLYIEVEKQGLTTFDLLHQLSRALGVKEREMGYAGLKDARATTRQTVSAPGVAPERALEVQIEGVRILSARRHRNKLRPGHLAGNRFEIRIRDPREGSLEAARDVLHILESLGVPNAFGEQRYGSFGNSHLIGRAILLRDFAEAIRQIIGDPAQIKNQRWREGAERFAAGDLRGALEALPGRLRDERRLVHILLEGGSAEAAVMGMPRKLLRLYLSAIQSHLFDRIVAMRLDSLETLWPGDLAYKHDNGACFAVTDPAAEQPRAERFEISPSGPLFGCKVTLARGKAGILEESLLEKEGLALESFRIGQGLTMEGERRALRVPLQEPGVRLDGADLVLSFALPRGSYATSVLREIIKPGQESAAT</sequence>
<proteinExistence type="inferred from homology"/>
<keyword evidence="7" id="KW-1185">Reference proteome</keyword>
<evidence type="ECO:0000313" key="7">
    <source>
        <dbReference type="Proteomes" id="UP001319827"/>
    </source>
</evidence>
<feature type="active site" description="Nucleophile" evidence="4">
    <location>
        <position position="76"/>
    </location>
</feature>
<dbReference type="HAMAP" id="MF_01082">
    <property type="entry name" value="TruD"/>
    <property type="match status" value="1"/>
</dbReference>
<evidence type="ECO:0000256" key="4">
    <source>
        <dbReference type="HAMAP-Rule" id="MF_01082"/>
    </source>
</evidence>
<evidence type="ECO:0000259" key="5">
    <source>
        <dbReference type="PROSITE" id="PS50984"/>
    </source>
</evidence>
<dbReference type="Pfam" id="PF01142">
    <property type="entry name" value="TruD"/>
    <property type="match status" value="1"/>
</dbReference>
<dbReference type="RefSeq" id="WP_221249501.1">
    <property type="nucleotide sequence ID" value="NZ_AP024355.1"/>
</dbReference>
<dbReference type="InterPro" id="IPR042214">
    <property type="entry name" value="TruD_catalytic"/>
</dbReference>
<dbReference type="PROSITE" id="PS50984">
    <property type="entry name" value="TRUD"/>
    <property type="match status" value="1"/>
</dbReference>
<organism evidence="6 7">
    <name type="scientific">Desulfuromonas versatilis</name>
    <dbReference type="NCBI Taxonomy" id="2802975"/>
    <lineage>
        <taxon>Bacteria</taxon>
        <taxon>Pseudomonadati</taxon>
        <taxon>Thermodesulfobacteriota</taxon>
        <taxon>Desulfuromonadia</taxon>
        <taxon>Desulfuromonadales</taxon>
        <taxon>Desulfuromonadaceae</taxon>
        <taxon>Desulfuromonas</taxon>
    </lineage>
</organism>
<dbReference type="Gene3D" id="1.10.1510.30">
    <property type="match status" value="1"/>
</dbReference>
<accession>A0ABM8HYD8</accession>
<dbReference type="SUPFAM" id="SSF55120">
    <property type="entry name" value="Pseudouridine synthase"/>
    <property type="match status" value="1"/>
</dbReference>
<dbReference type="PANTHER" id="PTHR47811">
    <property type="entry name" value="TRNA PSEUDOURIDINE SYNTHASE D"/>
    <property type="match status" value="1"/>
</dbReference>